<dbReference type="EMBL" id="CP036275">
    <property type="protein sequence ID" value="QDU41491.1"/>
    <property type="molecule type" value="Genomic_DNA"/>
</dbReference>
<dbReference type="KEGG" id="mri:Mal4_58590"/>
<organism evidence="2 3">
    <name type="scientific">Maioricimonas rarisocia</name>
    <dbReference type="NCBI Taxonomy" id="2528026"/>
    <lineage>
        <taxon>Bacteria</taxon>
        <taxon>Pseudomonadati</taxon>
        <taxon>Planctomycetota</taxon>
        <taxon>Planctomycetia</taxon>
        <taxon>Planctomycetales</taxon>
        <taxon>Planctomycetaceae</taxon>
        <taxon>Maioricimonas</taxon>
    </lineage>
</organism>
<accession>A0A517ZGB1</accession>
<reference evidence="2 3" key="1">
    <citation type="submission" date="2019-02" db="EMBL/GenBank/DDBJ databases">
        <title>Deep-cultivation of Planctomycetes and their phenomic and genomic characterization uncovers novel biology.</title>
        <authorList>
            <person name="Wiegand S."/>
            <person name="Jogler M."/>
            <person name="Boedeker C."/>
            <person name="Pinto D."/>
            <person name="Vollmers J."/>
            <person name="Rivas-Marin E."/>
            <person name="Kohn T."/>
            <person name="Peeters S.H."/>
            <person name="Heuer A."/>
            <person name="Rast P."/>
            <person name="Oberbeckmann S."/>
            <person name="Bunk B."/>
            <person name="Jeske O."/>
            <person name="Meyerdierks A."/>
            <person name="Storesund J.E."/>
            <person name="Kallscheuer N."/>
            <person name="Luecker S."/>
            <person name="Lage O.M."/>
            <person name="Pohl T."/>
            <person name="Merkel B.J."/>
            <person name="Hornburger P."/>
            <person name="Mueller R.-W."/>
            <person name="Bruemmer F."/>
            <person name="Labrenz M."/>
            <person name="Spormann A.M."/>
            <person name="Op den Camp H."/>
            <person name="Overmann J."/>
            <person name="Amann R."/>
            <person name="Jetten M.S.M."/>
            <person name="Mascher T."/>
            <person name="Medema M.H."/>
            <person name="Devos D.P."/>
            <person name="Kaster A.-K."/>
            <person name="Ovreas L."/>
            <person name="Rohde M."/>
            <person name="Galperin M.Y."/>
            <person name="Jogler C."/>
        </authorList>
    </citation>
    <scope>NUCLEOTIDE SEQUENCE [LARGE SCALE GENOMIC DNA]</scope>
    <source>
        <strain evidence="2 3">Mal4</strain>
    </source>
</reference>
<keyword evidence="1" id="KW-0812">Transmembrane</keyword>
<evidence type="ECO:0000256" key="1">
    <source>
        <dbReference type="SAM" id="Phobius"/>
    </source>
</evidence>
<proteinExistence type="predicted"/>
<keyword evidence="1" id="KW-1133">Transmembrane helix</keyword>
<feature type="transmembrane region" description="Helical" evidence="1">
    <location>
        <begin position="12"/>
        <end position="42"/>
    </location>
</feature>
<sequence>MTGLTTLLTLGYIGPGAGIGLIGAFFGLLVSVGMALFMMVLWPLRSALKKARATAGRDAETPAETHAA</sequence>
<protein>
    <submittedName>
        <fullName evidence="2">Uncharacterized protein</fullName>
    </submittedName>
</protein>
<evidence type="ECO:0000313" key="3">
    <source>
        <dbReference type="Proteomes" id="UP000320496"/>
    </source>
</evidence>
<evidence type="ECO:0000313" key="2">
    <source>
        <dbReference type="EMBL" id="QDU41491.1"/>
    </source>
</evidence>
<dbReference type="RefSeq" id="WP_145372957.1">
    <property type="nucleotide sequence ID" value="NZ_CP036275.1"/>
</dbReference>
<keyword evidence="3" id="KW-1185">Reference proteome</keyword>
<dbReference type="Proteomes" id="UP000320496">
    <property type="component" value="Chromosome"/>
</dbReference>
<keyword evidence="1" id="KW-0472">Membrane</keyword>
<name>A0A517ZGB1_9PLAN</name>
<gene>
    <name evidence="2" type="ORF">Mal4_58590</name>
</gene>
<dbReference type="AlphaFoldDB" id="A0A517ZGB1"/>